<dbReference type="PROSITE" id="PS00659">
    <property type="entry name" value="GLYCOSYL_HYDROL_F5"/>
    <property type="match status" value="1"/>
</dbReference>
<dbReference type="Gene3D" id="2.80.10.50">
    <property type="match status" value="1"/>
</dbReference>
<evidence type="ECO:0000256" key="3">
    <source>
        <dbReference type="ARBA" id="ARBA00023001"/>
    </source>
</evidence>
<keyword evidence="5 7" id="KW-0326">Glycosidase</keyword>
<dbReference type="SMART" id="SM00458">
    <property type="entry name" value="RICIN"/>
    <property type="match status" value="1"/>
</dbReference>
<keyword evidence="4" id="KW-0119">Carbohydrate metabolism</keyword>
<dbReference type="InterPro" id="IPR035992">
    <property type="entry name" value="Ricin_B-like_lectins"/>
</dbReference>
<evidence type="ECO:0000256" key="6">
    <source>
        <dbReference type="ARBA" id="ARBA00023326"/>
    </source>
</evidence>
<dbReference type="OrthoDB" id="9800955at2"/>
<dbReference type="PANTHER" id="PTHR31297">
    <property type="entry name" value="GLUCAN ENDO-1,6-BETA-GLUCOSIDASE B"/>
    <property type="match status" value="1"/>
</dbReference>
<dbReference type="Gene3D" id="3.20.20.80">
    <property type="entry name" value="Glycosidases"/>
    <property type="match status" value="1"/>
</dbReference>
<dbReference type="InterPro" id="IPR000772">
    <property type="entry name" value="Ricin_B_lectin"/>
</dbReference>
<gene>
    <name evidence="10" type="ORF">CM240_2767</name>
</gene>
<evidence type="ECO:0000259" key="9">
    <source>
        <dbReference type="SMART" id="SM00458"/>
    </source>
</evidence>
<dbReference type="InterPro" id="IPR001547">
    <property type="entry name" value="Glyco_hydro_5"/>
</dbReference>
<dbReference type="GO" id="GO:0008810">
    <property type="term" value="F:cellulase activity"/>
    <property type="evidence" value="ECO:0007669"/>
    <property type="project" value="UniProtKB-EC"/>
</dbReference>
<keyword evidence="2 7" id="KW-0378">Hydrolase</keyword>
<keyword evidence="6" id="KW-0624">Polysaccharide degradation</keyword>
<proteinExistence type="inferred from homology"/>
<dbReference type="HOGENOM" id="CLU_018668_2_1_9"/>
<evidence type="ECO:0000256" key="5">
    <source>
        <dbReference type="ARBA" id="ARBA00023295"/>
    </source>
</evidence>
<dbReference type="KEGG" id="clt:CM240_2767"/>
<dbReference type="GO" id="GO:0030245">
    <property type="term" value="P:cellulose catabolic process"/>
    <property type="evidence" value="ECO:0007669"/>
    <property type="project" value="UniProtKB-KW"/>
</dbReference>
<dbReference type="SUPFAM" id="SSF51445">
    <property type="entry name" value="(Trans)glycosidases"/>
    <property type="match status" value="1"/>
</dbReference>
<evidence type="ECO:0000256" key="4">
    <source>
        <dbReference type="ARBA" id="ARBA00023277"/>
    </source>
</evidence>
<feature type="domain" description="Ricin B lectin" evidence="9">
    <location>
        <begin position="401"/>
        <end position="542"/>
    </location>
</feature>
<dbReference type="eggNOG" id="COG2730">
    <property type="taxonomic scope" value="Bacteria"/>
</dbReference>
<dbReference type="InterPro" id="IPR017853">
    <property type="entry name" value="GH"/>
</dbReference>
<dbReference type="eggNOG" id="COG2755">
    <property type="taxonomic scope" value="Bacteria"/>
</dbReference>
<feature type="signal peptide" evidence="8">
    <location>
        <begin position="1"/>
        <end position="26"/>
    </location>
</feature>
<dbReference type="EMBL" id="HG917869">
    <property type="protein sequence ID" value="CDM69884.1"/>
    <property type="molecule type" value="Genomic_DNA"/>
</dbReference>
<protein>
    <submittedName>
        <fullName evidence="10">Putative Endoglucanase A</fullName>
        <ecNumber evidence="10">3.2.1.4</ecNumber>
    </submittedName>
</protein>
<evidence type="ECO:0000256" key="2">
    <source>
        <dbReference type="ARBA" id="ARBA00022801"/>
    </source>
</evidence>
<keyword evidence="3" id="KW-0136">Cellulose degradation</keyword>
<accession>W6S1X5</accession>
<evidence type="ECO:0000313" key="11">
    <source>
        <dbReference type="Proteomes" id="UP000019426"/>
    </source>
</evidence>
<dbReference type="RefSeq" id="WP_051483863.1">
    <property type="nucleotide sequence ID" value="NZ_HG917869.1"/>
</dbReference>
<dbReference type="GO" id="GO:0005576">
    <property type="term" value="C:extracellular region"/>
    <property type="evidence" value="ECO:0007669"/>
    <property type="project" value="TreeGrafter"/>
</dbReference>
<reference evidence="10 11" key="1">
    <citation type="submission" date="2013-11" db="EMBL/GenBank/DDBJ databases">
        <title>Complete genome sequence of Clostridum sp. M2/40.</title>
        <authorList>
            <person name="Wibberg D."/>
            <person name="Puehler A."/>
            <person name="Schlueter A."/>
        </authorList>
    </citation>
    <scope>NUCLEOTIDE SEQUENCE [LARGE SCALE GENOMIC DNA]</scope>
    <source>
        <strain evidence="11">M2/40</strain>
    </source>
</reference>
<dbReference type="AlphaFoldDB" id="W6S1X5"/>
<dbReference type="PROSITE" id="PS50231">
    <property type="entry name" value="RICIN_B_LECTIN"/>
    <property type="match status" value="1"/>
</dbReference>
<dbReference type="GO" id="GO:0008422">
    <property type="term" value="F:beta-glucosidase activity"/>
    <property type="evidence" value="ECO:0007669"/>
    <property type="project" value="TreeGrafter"/>
</dbReference>
<keyword evidence="11" id="KW-1185">Reference proteome</keyword>
<dbReference type="InterPro" id="IPR018087">
    <property type="entry name" value="Glyco_hydro_5_CS"/>
</dbReference>
<dbReference type="EC" id="3.2.1.4" evidence="10"/>
<name>W6S1X5_9CLOT</name>
<dbReference type="PATRIC" id="fig|1216932.3.peg.2730"/>
<organism evidence="10 11">
    <name type="scientific">Clostridium bornimense</name>
    <dbReference type="NCBI Taxonomy" id="1216932"/>
    <lineage>
        <taxon>Bacteria</taxon>
        <taxon>Bacillati</taxon>
        <taxon>Bacillota</taxon>
        <taxon>Clostridia</taxon>
        <taxon>Eubacteriales</taxon>
        <taxon>Clostridiaceae</taxon>
        <taxon>Clostridium</taxon>
    </lineage>
</organism>
<dbReference type="PANTHER" id="PTHR31297:SF17">
    <property type="entry name" value="ENDOGLUCANASE"/>
    <property type="match status" value="1"/>
</dbReference>
<keyword evidence="1 8" id="KW-0732">Signal</keyword>
<dbReference type="GO" id="GO:0009986">
    <property type="term" value="C:cell surface"/>
    <property type="evidence" value="ECO:0007669"/>
    <property type="project" value="TreeGrafter"/>
</dbReference>
<dbReference type="SUPFAM" id="SSF50370">
    <property type="entry name" value="Ricin B-like lectins"/>
    <property type="match status" value="1"/>
</dbReference>
<feature type="chain" id="PRO_5038979382" evidence="8">
    <location>
        <begin position="27"/>
        <end position="545"/>
    </location>
</feature>
<evidence type="ECO:0000256" key="1">
    <source>
        <dbReference type="ARBA" id="ARBA00022729"/>
    </source>
</evidence>
<sequence>MIKKRILKMAAVCTTMVMMLSGGALMGNGEKAQAAQMKTAKEVVKDMGVGWNLGNSLDSTGTWLGNNGDPTSYETAWGNPKTTKAMINKIKEAGFKTVRIPVSWGQHMGSASSYTVDEAWMDRVQEVVDYCIDNDLYVVLNTHHDDWIVPTYSSQSEVEPKLEKLWTQIATRFKSYDDKLIFETLNEPRVQGSAEEWNGGTTETRTVINSYNKVALEAIRSTGGNNAKRAVMMPTNAATGLEVALNDLVLPDDDNLIVSIHAYSPYNFAMNASGTSSWNSSTDKAELEAEFDRYYNKFVAKGIPVVIGEFGSINKGNDSDRVQHAKDFIEVATTRNIPCIWWDNNYSKVNEGETFGIFNRNDLTWYHEDIQKALISTYDKYNTNDDSSSSTTTDENGLIDGGVYYIKNINSNMYLDVYNGKDKNGTNVQQHKGNGENAQKFKVVALGDGYYKLVSQVGDKNKVLDVEGKSKKDGTNICIYKDNGGNNQQFIITKVGTNKYTIGTKVTKGESLVEVKNASKANKANVQQWENNGHKCQQWKFELAE</sequence>
<dbReference type="Pfam" id="PF14200">
    <property type="entry name" value="RicinB_lectin_2"/>
    <property type="match status" value="2"/>
</dbReference>
<dbReference type="Proteomes" id="UP000019426">
    <property type="component" value="Chromosome M2/40_rep2"/>
</dbReference>
<dbReference type="CDD" id="cd00161">
    <property type="entry name" value="beta-trefoil_Ricin-like"/>
    <property type="match status" value="1"/>
</dbReference>
<evidence type="ECO:0000256" key="8">
    <source>
        <dbReference type="SAM" id="SignalP"/>
    </source>
</evidence>
<comment type="similarity">
    <text evidence="7">Belongs to the glycosyl hydrolase 5 (cellulase A) family.</text>
</comment>
<dbReference type="STRING" id="1216932.CM240_2767"/>
<dbReference type="InterPro" id="IPR050386">
    <property type="entry name" value="Glycosyl_hydrolase_5"/>
</dbReference>
<dbReference type="Pfam" id="PF00150">
    <property type="entry name" value="Cellulase"/>
    <property type="match status" value="1"/>
</dbReference>
<evidence type="ECO:0000256" key="7">
    <source>
        <dbReference type="RuleBase" id="RU361153"/>
    </source>
</evidence>
<evidence type="ECO:0000313" key="10">
    <source>
        <dbReference type="EMBL" id="CDM69884.1"/>
    </source>
</evidence>